<organism evidence="2 3">
    <name type="scientific">Papiliotrema laurentii</name>
    <name type="common">Cryptococcus laurentii</name>
    <dbReference type="NCBI Taxonomy" id="5418"/>
    <lineage>
        <taxon>Eukaryota</taxon>
        <taxon>Fungi</taxon>
        <taxon>Dikarya</taxon>
        <taxon>Basidiomycota</taxon>
        <taxon>Agaricomycotina</taxon>
        <taxon>Tremellomycetes</taxon>
        <taxon>Tremellales</taxon>
        <taxon>Rhynchogastremaceae</taxon>
        <taxon>Papiliotrema</taxon>
    </lineage>
</organism>
<feature type="compositionally biased region" description="Polar residues" evidence="1">
    <location>
        <begin position="166"/>
        <end position="175"/>
    </location>
</feature>
<dbReference type="AlphaFoldDB" id="A0AAD9FTJ4"/>
<sequence length="208" mass="21735">MAPLPHLLTATSSSSPLTRIQSTPSPCSSSDSSSSFSSGFESSNYDPLSGRRKSDTSGNDERRESTGSMTSWSTAGDGIFKPPDDAKGPPSVSPYPSPSPTPGIATAPTHSPHEVTTPDSDNDANYFDPRNGNISPASSATSTAASKGGATPRAEISAPVWPMGPTSPTLASNGLTGEYGDMDVDMVAQDDKHHHMKTDATMRRRHAR</sequence>
<feature type="compositionally biased region" description="Low complexity" evidence="1">
    <location>
        <begin position="1"/>
        <end position="43"/>
    </location>
</feature>
<comment type="caution">
    <text evidence="2">The sequence shown here is derived from an EMBL/GenBank/DDBJ whole genome shotgun (WGS) entry which is preliminary data.</text>
</comment>
<gene>
    <name evidence="2" type="ORF">DB88DRAFT_215688</name>
</gene>
<evidence type="ECO:0000313" key="3">
    <source>
        <dbReference type="Proteomes" id="UP001182556"/>
    </source>
</evidence>
<dbReference type="Proteomes" id="UP001182556">
    <property type="component" value="Unassembled WGS sequence"/>
</dbReference>
<reference evidence="2" key="1">
    <citation type="submission" date="2023-02" db="EMBL/GenBank/DDBJ databases">
        <title>Identification and recombinant expression of a fungal hydrolase from Papiliotrema laurentii that hydrolyzes apple cutin and clears colloidal polyester polyurethane.</title>
        <authorList>
            <consortium name="DOE Joint Genome Institute"/>
            <person name="Roman V.A."/>
            <person name="Bojanowski C."/>
            <person name="Crable B.R."/>
            <person name="Wagner D.N."/>
            <person name="Hung C.S."/>
            <person name="Nadeau L.J."/>
            <person name="Schratz L."/>
            <person name="Haridas S."/>
            <person name="Pangilinan J."/>
            <person name="Lipzen A."/>
            <person name="Na H."/>
            <person name="Yan M."/>
            <person name="Ng V."/>
            <person name="Grigoriev I.V."/>
            <person name="Spatafora J.W."/>
            <person name="Barlow D."/>
            <person name="Biffinger J."/>
            <person name="Kelley-Loughnane N."/>
            <person name="Varaljay V.A."/>
            <person name="Crookes-Goodson W.J."/>
        </authorList>
    </citation>
    <scope>NUCLEOTIDE SEQUENCE</scope>
    <source>
        <strain evidence="2">5307AH</strain>
    </source>
</reference>
<keyword evidence="3" id="KW-1185">Reference proteome</keyword>
<accession>A0AAD9FTJ4</accession>
<evidence type="ECO:0000256" key="1">
    <source>
        <dbReference type="SAM" id="MobiDB-lite"/>
    </source>
</evidence>
<name>A0AAD9FTJ4_PAPLA</name>
<feature type="compositionally biased region" description="Basic and acidic residues" evidence="1">
    <location>
        <begin position="52"/>
        <end position="65"/>
    </location>
</feature>
<protein>
    <submittedName>
        <fullName evidence="2">Uncharacterized protein</fullName>
    </submittedName>
</protein>
<feature type="compositionally biased region" description="Pro residues" evidence="1">
    <location>
        <begin position="91"/>
        <end position="101"/>
    </location>
</feature>
<proteinExistence type="predicted"/>
<dbReference type="EMBL" id="JAODAN010000003">
    <property type="protein sequence ID" value="KAK1925856.1"/>
    <property type="molecule type" value="Genomic_DNA"/>
</dbReference>
<feature type="compositionally biased region" description="Low complexity" evidence="1">
    <location>
        <begin position="135"/>
        <end position="152"/>
    </location>
</feature>
<feature type="region of interest" description="Disordered" evidence="1">
    <location>
        <begin position="1"/>
        <end position="177"/>
    </location>
</feature>
<evidence type="ECO:0000313" key="2">
    <source>
        <dbReference type="EMBL" id="KAK1925856.1"/>
    </source>
</evidence>